<proteinExistence type="predicted"/>
<dbReference type="OrthoDB" id="5424209at2759"/>
<accession>A0A166MRI3</accession>
<dbReference type="InterPro" id="IPR009003">
    <property type="entry name" value="Peptidase_S1_PA"/>
</dbReference>
<dbReference type="AlphaFoldDB" id="A0A166MRI3"/>
<dbReference type="Proteomes" id="UP000076532">
    <property type="component" value="Unassembled WGS sequence"/>
</dbReference>
<gene>
    <name evidence="1" type="ORF">FIBSPDRAFT_736125</name>
</gene>
<dbReference type="SUPFAM" id="SSF50494">
    <property type="entry name" value="Trypsin-like serine proteases"/>
    <property type="match status" value="1"/>
</dbReference>
<organism evidence="1 2">
    <name type="scientific">Athelia psychrophila</name>
    <dbReference type="NCBI Taxonomy" id="1759441"/>
    <lineage>
        <taxon>Eukaryota</taxon>
        <taxon>Fungi</taxon>
        <taxon>Dikarya</taxon>
        <taxon>Basidiomycota</taxon>
        <taxon>Agaricomycotina</taxon>
        <taxon>Agaricomycetes</taxon>
        <taxon>Agaricomycetidae</taxon>
        <taxon>Atheliales</taxon>
        <taxon>Atheliaceae</taxon>
        <taxon>Athelia</taxon>
    </lineage>
</organism>
<evidence type="ECO:0000313" key="2">
    <source>
        <dbReference type="Proteomes" id="UP000076532"/>
    </source>
</evidence>
<name>A0A166MRI3_9AGAM</name>
<sequence>MGDDAKATRLMDKYPEAYSDFYGSRIACVYKSGPGWPVRQSPEARGIVREARPVYGHAIEPKWLPTGQLIYQSLDSMDVKWTSIDPLAYANEGEARPFCSFIVSIGVKPQSLLYDVAVAAADGVKKILAKAGFPDIEVAFVEAVVTRSVAVGPKLLSFNPILDDVPELRKPFTAVLGLSIAPLSHPHYEGTAALYFRLGKDNKRTAMLTCAHVARPAPVYPNTGMTYEKTSQAREEFVALGNKAYGDSVKAMMGTIDDLFIYIDTWNDILESLGEHVEGEDSKITKRRQEYVNLVAKATDTIEQVNVLHDEVSRCRATPDQRTIGFVLHSEKIEVSVEPHKFTKDWALIELYDEKIDWPTFRGNKVYIGGNLSIPDFRNTMYPNPADRKDYRYPWNGLLQAFGVVPDAEIRKPQNLEANGDKCLFVVKNGTTTGTTVGRANGLESFTRYYSEYGIEHISIEIAVLPYDKKRGKFSDAGDSGSIVLARDGRIVGILTGGRGDTEETDITYITPYWWIEEQIKRKYPDCYLYDVVQ</sequence>
<reference evidence="1 2" key="1">
    <citation type="journal article" date="2016" name="Mol. Biol. Evol.">
        <title>Comparative Genomics of Early-Diverging Mushroom-Forming Fungi Provides Insights into the Origins of Lignocellulose Decay Capabilities.</title>
        <authorList>
            <person name="Nagy L.G."/>
            <person name="Riley R."/>
            <person name="Tritt A."/>
            <person name="Adam C."/>
            <person name="Daum C."/>
            <person name="Floudas D."/>
            <person name="Sun H."/>
            <person name="Yadav J.S."/>
            <person name="Pangilinan J."/>
            <person name="Larsson K.H."/>
            <person name="Matsuura K."/>
            <person name="Barry K."/>
            <person name="Labutti K."/>
            <person name="Kuo R."/>
            <person name="Ohm R.A."/>
            <person name="Bhattacharya S.S."/>
            <person name="Shirouzu T."/>
            <person name="Yoshinaga Y."/>
            <person name="Martin F.M."/>
            <person name="Grigoriev I.V."/>
            <person name="Hibbett D.S."/>
        </authorList>
    </citation>
    <scope>NUCLEOTIDE SEQUENCE [LARGE SCALE GENOMIC DNA]</scope>
    <source>
        <strain evidence="1 2">CBS 109695</strain>
    </source>
</reference>
<protein>
    <recommendedName>
        <fullName evidence="3">Peptidase S1 domain-containing protein</fullName>
    </recommendedName>
</protein>
<dbReference type="EMBL" id="KV417527">
    <property type="protein sequence ID" value="KZP24239.1"/>
    <property type="molecule type" value="Genomic_DNA"/>
</dbReference>
<evidence type="ECO:0000313" key="1">
    <source>
        <dbReference type="EMBL" id="KZP24239.1"/>
    </source>
</evidence>
<keyword evidence="2" id="KW-1185">Reference proteome</keyword>
<evidence type="ECO:0008006" key="3">
    <source>
        <dbReference type="Google" id="ProtNLM"/>
    </source>
</evidence>